<organism evidence="6 7">
    <name type="scientific">Streptomyces kaniharaensis</name>
    <dbReference type="NCBI Taxonomy" id="212423"/>
    <lineage>
        <taxon>Bacteria</taxon>
        <taxon>Bacillati</taxon>
        <taxon>Actinomycetota</taxon>
        <taxon>Actinomycetes</taxon>
        <taxon>Kitasatosporales</taxon>
        <taxon>Streptomycetaceae</taxon>
        <taxon>Streptomyces</taxon>
    </lineage>
</organism>
<dbReference type="PANTHER" id="PTHR47506">
    <property type="entry name" value="TRANSCRIPTIONAL REGULATORY PROTEIN"/>
    <property type="match status" value="1"/>
</dbReference>
<feature type="domain" description="HTH tetR-type" evidence="5">
    <location>
        <begin position="11"/>
        <end position="71"/>
    </location>
</feature>
<name>A0A6N7KZ61_9ACTN</name>
<evidence type="ECO:0000256" key="1">
    <source>
        <dbReference type="ARBA" id="ARBA00023015"/>
    </source>
</evidence>
<feature type="DNA-binding region" description="H-T-H motif" evidence="4">
    <location>
        <begin position="34"/>
        <end position="53"/>
    </location>
</feature>
<dbReference type="PANTHER" id="PTHR47506:SF1">
    <property type="entry name" value="HTH-TYPE TRANSCRIPTIONAL REGULATOR YJDC"/>
    <property type="match status" value="1"/>
</dbReference>
<dbReference type="SUPFAM" id="SSF46689">
    <property type="entry name" value="Homeodomain-like"/>
    <property type="match status" value="1"/>
</dbReference>
<evidence type="ECO:0000256" key="4">
    <source>
        <dbReference type="PROSITE-ProRule" id="PRU00335"/>
    </source>
</evidence>
<dbReference type="Proteomes" id="UP000450000">
    <property type="component" value="Unassembled WGS sequence"/>
</dbReference>
<accession>A0A6N7KZ61</accession>
<sequence length="200" mass="22310">MTDKPKQLRGVAVRDHLVDTAARLFYENGTHAVGVDEVVRRSGMAKASLYRWFPSKDDLILAVLQRRDDDFWQRWDAQAAAHPGDPRAELEAQLAWIEELATRDGYRGCAFVNTAAEFDAGKVDIRRRCLQHERELGRRLHELTQRLDVADSALLADQLHVAIVGAFAVGGIYPSGGPAARLRQLAHRLMAVYPESAARG</sequence>
<reference evidence="6 7" key="1">
    <citation type="submission" date="2019-09" db="EMBL/GenBank/DDBJ databases">
        <title>Genome Sequences of Streptomyces kaniharaensis ATCC 21070.</title>
        <authorList>
            <person name="Zhu W."/>
            <person name="De Crecy-Lagard V."/>
            <person name="Richards N.G."/>
        </authorList>
    </citation>
    <scope>NUCLEOTIDE SEQUENCE [LARGE SCALE GENOMIC DNA]</scope>
    <source>
        <strain evidence="6 7">SF-557</strain>
    </source>
</reference>
<dbReference type="InterPro" id="IPR036271">
    <property type="entry name" value="Tet_transcr_reg_TetR-rel_C_sf"/>
</dbReference>
<dbReference type="PRINTS" id="PR00455">
    <property type="entry name" value="HTHTETR"/>
</dbReference>
<keyword evidence="1" id="KW-0805">Transcription regulation</keyword>
<protein>
    <submittedName>
        <fullName evidence="6">TetR/AcrR family transcriptional regulator</fullName>
    </submittedName>
</protein>
<evidence type="ECO:0000256" key="3">
    <source>
        <dbReference type="ARBA" id="ARBA00023163"/>
    </source>
</evidence>
<dbReference type="AlphaFoldDB" id="A0A6N7KZ61"/>
<dbReference type="EMBL" id="WBOF01000001">
    <property type="protein sequence ID" value="MQS15839.1"/>
    <property type="molecule type" value="Genomic_DNA"/>
</dbReference>
<dbReference type="InterPro" id="IPR009057">
    <property type="entry name" value="Homeodomain-like_sf"/>
</dbReference>
<evidence type="ECO:0000259" key="5">
    <source>
        <dbReference type="PROSITE" id="PS50977"/>
    </source>
</evidence>
<dbReference type="PROSITE" id="PS50977">
    <property type="entry name" value="HTH_TETR_2"/>
    <property type="match status" value="1"/>
</dbReference>
<evidence type="ECO:0000256" key="2">
    <source>
        <dbReference type="ARBA" id="ARBA00023125"/>
    </source>
</evidence>
<dbReference type="GO" id="GO:0003677">
    <property type="term" value="F:DNA binding"/>
    <property type="evidence" value="ECO:0007669"/>
    <property type="project" value="UniProtKB-UniRule"/>
</dbReference>
<keyword evidence="7" id="KW-1185">Reference proteome</keyword>
<dbReference type="Gene3D" id="1.10.357.10">
    <property type="entry name" value="Tetracycline Repressor, domain 2"/>
    <property type="match status" value="1"/>
</dbReference>
<gene>
    <name evidence="6" type="ORF">F7Q99_27115</name>
</gene>
<keyword evidence="2 4" id="KW-0238">DNA-binding</keyword>
<proteinExistence type="predicted"/>
<dbReference type="SUPFAM" id="SSF48498">
    <property type="entry name" value="Tetracyclin repressor-like, C-terminal domain"/>
    <property type="match status" value="1"/>
</dbReference>
<dbReference type="RefSeq" id="WP_326847153.1">
    <property type="nucleotide sequence ID" value="NZ_WBOF01000001.1"/>
</dbReference>
<evidence type="ECO:0000313" key="7">
    <source>
        <dbReference type="Proteomes" id="UP000450000"/>
    </source>
</evidence>
<dbReference type="Pfam" id="PF00440">
    <property type="entry name" value="TetR_N"/>
    <property type="match status" value="1"/>
</dbReference>
<keyword evidence="3" id="KW-0804">Transcription</keyword>
<evidence type="ECO:0000313" key="6">
    <source>
        <dbReference type="EMBL" id="MQS15839.1"/>
    </source>
</evidence>
<comment type="caution">
    <text evidence="6">The sequence shown here is derived from an EMBL/GenBank/DDBJ whole genome shotgun (WGS) entry which is preliminary data.</text>
</comment>
<dbReference type="InterPro" id="IPR001647">
    <property type="entry name" value="HTH_TetR"/>
</dbReference>